<dbReference type="PANTHER" id="PTHR44757:SF2">
    <property type="entry name" value="BIOFILM ARCHITECTURE MAINTENANCE PROTEIN MBAA"/>
    <property type="match status" value="1"/>
</dbReference>
<dbReference type="InterPro" id="IPR035965">
    <property type="entry name" value="PAS-like_dom_sf"/>
</dbReference>
<evidence type="ECO:0000259" key="2">
    <source>
        <dbReference type="PROSITE" id="PS50887"/>
    </source>
</evidence>
<dbReference type="EMBL" id="PDOC01000002">
    <property type="protein sequence ID" value="PIL46315.1"/>
    <property type="molecule type" value="Genomic_DNA"/>
</dbReference>
<evidence type="ECO:0008006" key="5">
    <source>
        <dbReference type="Google" id="ProtNLM"/>
    </source>
</evidence>
<dbReference type="Proteomes" id="UP000230390">
    <property type="component" value="Unassembled WGS sequence"/>
</dbReference>
<dbReference type="PANTHER" id="PTHR44757">
    <property type="entry name" value="DIGUANYLATE CYCLASE DGCP"/>
    <property type="match status" value="1"/>
</dbReference>
<evidence type="ECO:0000259" key="1">
    <source>
        <dbReference type="PROSITE" id="PS50112"/>
    </source>
</evidence>
<feature type="domain" description="GGDEF" evidence="2">
    <location>
        <begin position="300"/>
        <end position="433"/>
    </location>
</feature>
<dbReference type="Pfam" id="PF14361">
    <property type="entry name" value="RsbRD_N"/>
    <property type="match status" value="1"/>
</dbReference>
<dbReference type="Gene3D" id="3.30.450.20">
    <property type="entry name" value="PAS domain"/>
    <property type="match status" value="1"/>
</dbReference>
<dbReference type="Pfam" id="PF08448">
    <property type="entry name" value="PAS_4"/>
    <property type="match status" value="1"/>
</dbReference>
<dbReference type="NCBIfam" id="TIGR00229">
    <property type="entry name" value="sensory_box"/>
    <property type="match status" value="1"/>
</dbReference>
<dbReference type="PROSITE" id="PS50112">
    <property type="entry name" value="PAS"/>
    <property type="match status" value="1"/>
</dbReference>
<protein>
    <recommendedName>
        <fullName evidence="5">Sensor domain-containing diguanylate cyclase</fullName>
    </recommendedName>
</protein>
<dbReference type="InterPro" id="IPR043128">
    <property type="entry name" value="Rev_trsase/Diguanyl_cyclase"/>
</dbReference>
<dbReference type="InterPro" id="IPR025751">
    <property type="entry name" value="RsbRD_N_dom"/>
</dbReference>
<dbReference type="SMART" id="SM00091">
    <property type="entry name" value="PAS"/>
    <property type="match status" value="1"/>
</dbReference>
<reference evidence="3 4" key="1">
    <citation type="submission" date="2017-10" db="EMBL/GenBank/DDBJ databases">
        <title>Massilia psychrophilum sp. nov., a novel purple-pigmented bacterium isolated from Tianshan glacier, Xinjiang Municipality, China.</title>
        <authorList>
            <person name="Wang H."/>
        </authorList>
    </citation>
    <scope>NUCLEOTIDE SEQUENCE [LARGE SCALE GENOMIC DNA]</scope>
    <source>
        <strain evidence="3 4">JCM 30074</strain>
    </source>
</reference>
<accession>A0A2G8TJT6</accession>
<dbReference type="SUPFAM" id="SSF55073">
    <property type="entry name" value="Nucleotide cyclase"/>
    <property type="match status" value="1"/>
</dbReference>
<gene>
    <name evidence="3" type="ORF">CR105_04330</name>
</gene>
<comment type="caution">
    <text evidence="3">The sequence shown here is derived from an EMBL/GenBank/DDBJ whole genome shotgun (WGS) entry which is preliminary data.</text>
</comment>
<sequence length="440" mass="49217">MAMRLADFIRANIEPILQKWDEFAETVIRSARGMGKAAIRDHAREMLLTIAAELDRANRGQPLVARSEEDAAEAHGIGRWTAGFDINETVSEYRALRASVIAFWTKADTTIQPTDFDDLLRFNEAIDESLSASLAGYTAEKEKHERLFQTVMTASPDHVFVLGTDGRFMYANQALCKLYRIAPDDIVGKTFVDLGQPHALELQQQLVHVIASRQSCRGELSYACGSDCVQQYEYILAPAIDNGGKIVAIAGTARNITERKAAEEKSWRWANFDVLTGLPNRRLFCDRLEQDLRHAERTGIPVALMFVDLDRFKSVNDQLGHVAGDRLLEQAAQRIASCVRRTDTVARLSGDEFTVILTEVNDVTHVEILAQEIVDELARPFQLFDDVRSISCSIGITLFPNDAVTPDELLRNADKAMYASKADGRNRYRFYQRAVSQAGA</sequence>
<dbReference type="InterPro" id="IPR013656">
    <property type="entry name" value="PAS_4"/>
</dbReference>
<dbReference type="NCBIfam" id="TIGR00254">
    <property type="entry name" value="GGDEF"/>
    <property type="match status" value="1"/>
</dbReference>
<dbReference type="CDD" id="cd00130">
    <property type="entry name" value="PAS"/>
    <property type="match status" value="1"/>
</dbReference>
<name>A0A2G8TJT6_9BURK</name>
<dbReference type="InterPro" id="IPR029787">
    <property type="entry name" value="Nucleotide_cyclase"/>
</dbReference>
<evidence type="ECO:0000313" key="3">
    <source>
        <dbReference type="EMBL" id="PIL46315.1"/>
    </source>
</evidence>
<dbReference type="CDD" id="cd01949">
    <property type="entry name" value="GGDEF"/>
    <property type="match status" value="1"/>
</dbReference>
<organism evidence="3 4">
    <name type="scientific">Massilia eurypsychrophila</name>
    <dbReference type="NCBI Taxonomy" id="1485217"/>
    <lineage>
        <taxon>Bacteria</taxon>
        <taxon>Pseudomonadati</taxon>
        <taxon>Pseudomonadota</taxon>
        <taxon>Betaproteobacteria</taxon>
        <taxon>Burkholderiales</taxon>
        <taxon>Oxalobacteraceae</taxon>
        <taxon>Telluria group</taxon>
        <taxon>Massilia</taxon>
    </lineage>
</organism>
<dbReference type="Gene3D" id="3.30.70.270">
    <property type="match status" value="1"/>
</dbReference>
<keyword evidence="4" id="KW-1185">Reference proteome</keyword>
<dbReference type="InterPro" id="IPR052155">
    <property type="entry name" value="Biofilm_reg_signaling"/>
</dbReference>
<dbReference type="AlphaFoldDB" id="A0A2G8TJT6"/>
<evidence type="ECO:0000313" key="4">
    <source>
        <dbReference type="Proteomes" id="UP000230390"/>
    </source>
</evidence>
<dbReference type="PROSITE" id="PS50887">
    <property type="entry name" value="GGDEF"/>
    <property type="match status" value="1"/>
</dbReference>
<dbReference type="Pfam" id="PF00990">
    <property type="entry name" value="GGDEF"/>
    <property type="match status" value="1"/>
</dbReference>
<dbReference type="GO" id="GO:0003824">
    <property type="term" value="F:catalytic activity"/>
    <property type="evidence" value="ECO:0007669"/>
    <property type="project" value="UniProtKB-ARBA"/>
</dbReference>
<dbReference type="FunFam" id="3.30.70.270:FF:000001">
    <property type="entry name" value="Diguanylate cyclase domain protein"/>
    <property type="match status" value="1"/>
</dbReference>
<dbReference type="OrthoDB" id="9176779at2"/>
<proteinExistence type="predicted"/>
<dbReference type="InterPro" id="IPR000014">
    <property type="entry name" value="PAS"/>
</dbReference>
<feature type="domain" description="PAS" evidence="1">
    <location>
        <begin position="144"/>
        <end position="214"/>
    </location>
</feature>
<dbReference type="InterPro" id="IPR000160">
    <property type="entry name" value="GGDEF_dom"/>
</dbReference>
<dbReference type="SUPFAM" id="SSF55785">
    <property type="entry name" value="PYP-like sensor domain (PAS domain)"/>
    <property type="match status" value="1"/>
</dbReference>
<dbReference type="SMART" id="SM00267">
    <property type="entry name" value="GGDEF"/>
    <property type="match status" value="1"/>
</dbReference>